<dbReference type="AlphaFoldDB" id="A0A2A2K922"/>
<dbReference type="InterPro" id="IPR029058">
    <property type="entry name" value="AB_hydrolase_fold"/>
</dbReference>
<organism evidence="6 7">
    <name type="scientific">Diploscapter pachys</name>
    <dbReference type="NCBI Taxonomy" id="2018661"/>
    <lineage>
        <taxon>Eukaryota</taxon>
        <taxon>Metazoa</taxon>
        <taxon>Ecdysozoa</taxon>
        <taxon>Nematoda</taxon>
        <taxon>Chromadorea</taxon>
        <taxon>Rhabditida</taxon>
        <taxon>Rhabditina</taxon>
        <taxon>Rhabditomorpha</taxon>
        <taxon>Rhabditoidea</taxon>
        <taxon>Rhabditidae</taxon>
        <taxon>Diploscapter</taxon>
    </lineage>
</organism>
<gene>
    <name evidence="6" type="ORF">WR25_11302</name>
</gene>
<evidence type="ECO:0000256" key="3">
    <source>
        <dbReference type="ARBA" id="ARBA00022963"/>
    </source>
</evidence>
<keyword evidence="4" id="KW-0443">Lipid metabolism</keyword>
<dbReference type="EMBL" id="LIAE01009302">
    <property type="protein sequence ID" value="PAV70299.1"/>
    <property type="molecule type" value="Genomic_DNA"/>
</dbReference>
<dbReference type="PANTHER" id="PTHR10272:SF0">
    <property type="entry name" value="PLATELET-ACTIVATING FACTOR ACETYLHYDROLASE"/>
    <property type="match status" value="1"/>
</dbReference>
<comment type="caution">
    <text evidence="6">The sequence shown here is derived from an EMBL/GenBank/DDBJ whole genome shotgun (WGS) entry which is preliminary data.</text>
</comment>
<feature type="region of interest" description="Disordered" evidence="5">
    <location>
        <begin position="1"/>
        <end position="22"/>
    </location>
</feature>
<proteinExistence type="predicted"/>
<dbReference type="Pfam" id="PF03403">
    <property type="entry name" value="PAF-AH_p_II"/>
    <property type="match status" value="1"/>
</dbReference>
<dbReference type="STRING" id="2018661.A0A2A2K922"/>
<evidence type="ECO:0000256" key="1">
    <source>
        <dbReference type="ARBA" id="ARBA00013201"/>
    </source>
</evidence>
<dbReference type="Proteomes" id="UP000218231">
    <property type="component" value="Unassembled WGS sequence"/>
</dbReference>
<reference evidence="6 7" key="1">
    <citation type="journal article" date="2017" name="Curr. Biol.">
        <title>Genome architecture and evolution of a unichromosomal asexual nematode.</title>
        <authorList>
            <person name="Fradin H."/>
            <person name="Zegar C."/>
            <person name="Gutwein M."/>
            <person name="Lucas J."/>
            <person name="Kovtun M."/>
            <person name="Corcoran D."/>
            <person name="Baugh L.R."/>
            <person name="Kiontke K."/>
            <person name="Gunsalus K."/>
            <person name="Fitch D.H."/>
            <person name="Piano F."/>
        </authorList>
    </citation>
    <scope>NUCLEOTIDE SEQUENCE [LARGE SCALE GENOMIC DNA]</scope>
    <source>
        <strain evidence="6">PF1309</strain>
    </source>
</reference>
<dbReference type="GO" id="GO:0016042">
    <property type="term" value="P:lipid catabolic process"/>
    <property type="evidence" value="ECO:0007669"/>
    <property type="project" value="UniProtKB-KW"/>
</dbReference>
<dbReference type="EC" id="3.1.1.47" evidence="1"/>
<dbReference type="Gene3D" id="3.40.50.1820">
    <property type="entry name" value="alpha/beta hydrolase"/>
    <property type="match status" value="1"/>
</dbReference>
<evidence type="ECO:0000256" key="5">
    <source>
        <dbReference type="SAM" id="MobiDB-lite"/>
    </source>
</evidence>
<evidence type="ECO:0000313" key="6">
    <source>
        <dbReference type="EMBL" id="PAV70299.1"/>
    </source>
</evidence>
<protein>
    <recommendedName>
        <fullName evidence="1">1-alkyl-2-acetylglycerophosphocholine esterase</fullName>
        <ecNumber evidence="1">3.1.1.47</ecNumber>
    </recommendedName>
</protein>
<evidence type="ECO:0000313" key="7">
    <source>
        <dbReference type="Proteomes" id="UP000218231"/>
    </source>
</evidence>
<evidence type="ECO:0000256" key="4">
    <source>
        <dbReference type="ARBA" id="ARBA00023098"/>
    </source>
</evidence>
<evidence type="ECO:0000256" key="2">
    <source>
        <dbReference type="ARBA" id="ARBA00022801"/>
    </source>
</evidence>
<dbReference type="GO" id="GO:0003847">
    <property type="term" value="F:1-alkyl-2-acetylglycerophosphocholine esterase activity"/>
    <property type="evidence" value="ECO:0007669"/>
    <property type="project" value="UniProtKB-EC"/>
</dbReference>
<keyword evidence="3" id="KW-0442">Lipid degradation</keyword>
<sequence>MSSNRERMSRTTSTGSSSRDRAATLEGEYDLLRSSVKQACRTDFLHRGEQSEVRDECLIRNDGHLLQVLLNQVQVLQAAYQRQKTDVETATIKIAYPLSCQRKATARLITSVFKYPLAMGGLLSSRHRSLPCFHPGPHSVGCADLMLHDTNASDSGVYMRVFYPTSEKELDDKSTNADWLTRQEYLEGLAAYIGQSAVRLKFVADWLVGEHKCPALWQPSLLPSSSSSIPQQFPLIIYSHGISGCRLFYSCICSSLASHGYVVAAIEHRDYSAAWTHKIVIEDGIEKDKAYPIRLFGKNEKYMSTRKQQLSKRVTEVVKTLHILEQLNLGHLLTNEIAKGSEFNWSQFKDRLNMSSVTLAGHSFGASTALAACAFSTDFQAAICLDAWVEPLDKDHFDKIVQPVVFLNCDKFQWESNVELMYRVLRKVSESTIFTLEAVHQAFSDFPLFYPAFARHYLGAESTVPTSSIHTVTIEMCMAFLDAISKSESILPRLREIAQRETWITENKLQERENKL</sequence>
<keyword evidence="7" id="KW-1185">Reference proteome</keyword>
<dbReference type="OrthoDB" id="2363873at2759"/>
<accession>A0A2A2K922</accession>
<dbReference type="SUPFAM" id="SSF53474">
    <property type="entry name" value="alpha/beta-Hydrolases"/>
    <property type="match status" value="1"/>
</dbReference>
<dbReference type="PANTHER" id="PTHR10272">
    <property type="entry name" value="PLATELET-ACTIVATING FACTOR ACETYLHYDROLASE"/>
    <property type="match status" value="1"/>
</dbReference>
<name>A0A2A2K922_9BILA</name>
<keyword evidence="2" id="KW-0378">Hydrolase</keyword>